<dbReference type="Proteomes" id="UP001234989">
    <property type="component" value="Chromosome 12"/>
</dbReference>
<dbReference type="InterPro" id="IPR036408">
    <property type="entry name" value="PSI_PsaA/B_sf"/>
</dbReference>
<organism evidence="2 3">
    <name type="scientific">Solanum verrucosum</name>
    <dbReference type="NCBI Taxonomy" id="315347"/>
    <lineage>
        <taxon>Eukaryota</taxon>
        <taxon>Viridiplantae</taxon>
        <taxon>Streptophyta</taxon>
        <taxon>Embryophyta</taxon>
        <taxon>Tracheophyta</taxon>
        <taxon>Spermatophyta</taxon>
        <taxon>Magnoliopsida</taxon>
        <taxon>eudicotyledons</taxon>
        <taxon>Gunneridae</taxon>
        <taxon>Pentapetalae</taxon>
        <taxon>asterids</taxon>
        <taxon>lamiids</taxon>
        <taxon>Solanales</taxon>
        <taxon>Solanaceae</taxon>
        <taxon>Solanoideae</taxon>
        <taxon>Solaneae</taxon>
        <taxon>Solanum</taxon>
    </lineage>
</organism>
<accession>A0AAF0V9E8</accession>
<dbReference type="InterPro" id="IPR036397">
    <property type="entry name" value="RNaseH_sf"/>
</dbReference>
<dbReference type="PANTHER" id="PTHR30128">
    <property type="entry name" value="OUTER MEMBRANE PROTEIN, OMPA-RELATED"/>
    <property type="match status" value="1"/>
</dbReference>
<protein>
    <recommendedName>
        <fullName evidence="1">Tf2-1-like SH3-like domain-containing protein</fullName>
    </recommendedName>
</protein>
<dbReference type="Gene3D" id="1.20.1130.10">
    <property type="entry name" value="Photosystem I PsaA/PsaB"/>
    <property type="match status" value="1"/>
</dbReference>
<dbReference type="AlphaFoldDB" id="A0AAF0V9E8"/>
<evidence type="ECO:0000313" key="3">
    <source>
        <dbReference type="Proteomes" id="UP001234989"/>
    </source>
</evidence>
<proteinExistence type="predicted"/>
<reference evidence="2" key="1">
    <citation type="submission" date="2023-08" db="EMBL/GenBank/DDBJ databases">
        <title>A de novo genome assembly of Solanum verrucosum Schlechtendal, a Mexican diploid species geographically isolated from the other diploid A-genome species in potato relatives.</title>
        <authorList>
            <person name="Hosaka K."/>
        </authorList>
    </citation>
    <scope>NUCLEOTIDE SEQUENCE</scope>
    <source>
        <tissue evidence="2">Young leaves</tissue>
    </source>
</reference>
<dbReference type="Gene3D" id="3.30.420.10">
    <property type="entry name" value="Ribonuclease H-like superfamily/Ribonuclease H"/>
    <property type="match status" value="1"/>
</dbReference>
<dbReference type="GO" id="GO:0009535">
    <property type="term" value="C:chloroplast thylakoid membrane"/>
    <property type="evidence" value="ECO:0007669"/>
    <property type="project" value="TreeGrafter"/>
</dbReference>
<dbReference type="PANTHER" id="PTHR30128:SF19">
    <property type="entry name" value="PHOTOSYSTEM I P700 CHLOROPHYLL A APOPROTEIN A1-RELATED"/>
    <property type="match status" value="1"/>
</dbReference>
<keyword evidence="3" id="KW-1185">Reference proteome</keyword>
<evidence type="ECO:0000313" key="2">
    <source>
        <dbReference type="EMBL" id="WMV59126.1"/>
    </source>
</evidence>
<dbReference type="EMBL" id="CP133623">
    <property type="protein sequence ID" value="WMV59126.1"/>
    <property type="molecule type" value="Genomic_DNA"/>
</dbReference>
<dbReference type="GO" id="GO:0003676">
    <property type="term" value="F:nucleic acid binding"/>
    <property type="evidence" value="ECO:0007669"/>
    <property type="project" value="InterPro"/>
</dbReference>
<gene>
    <name evidence="2" type="ORF">MTR67_052511</name>
</gene>
<dbReference type="InterPro" id="IPR001280">
    <property type="entry name" value="PSI_PsaA/B"/>
</dbReference>
<dbReference type="InterPro" id="IPR056924">
    <property type="entry name" value="SH3_Tf2-1"/>
</dbReference>
<dbReference type="PRINTS" id="PR00257">
    <property type="entry name" value="PHOTSYSPSAAB"/>
</dbReference>
<feature type="domain" description="Tf2-1-like SH3-like" evidence="1">
    <location>
        <begin position="104"/>
        <end position="167"/>
    </location>
</feature>
<sequence length="344" mass="38757">MLRACVIDFGGHWDKFLPLCEFAYNNIYHSSIDMAPFKAVYGRGCKSPIGWFEAGDVKPLGADLVKDAKDKVMSLQAKLLVAQSRQKKYADHKVRDMIFQTSENVLLKVSPMKGVMRFGKKAKLSPSYIGLFEILDYVGLVAYRLDLPPNLLRVHLIFHVSMLKRYHGDSDYIIKWDSIVLDKDLQYEEEPVVILDRDMPIGALAFTTLMLSAGWFHYHKAAPNLAWFQDVESMLNHHLAGLLGLGSLSWAGHQAHVSLPINQFLNAGVDPKEKPLPHEFILNGDLLAQLYPSFAEGETPFFTLNWSKYADFLTFGGGLDPVTGALWLTDIANHHLPNRVLVMD</sequence>
<evidence type="ECO:0000259" key="1">
    <source>
        <dbReference type="Pfam" id="PF24626"/>
    </source>
</evidence>
<dbReference type="SUPFAM" id="SSF81558">
    <property type="entry name" value="Photosystem I subunits PsaA/PsaB"/>
    <property type="match status" value="1"/>
</dbReference>
<dbReference type="Pfam" id="PF24626">
    <property type="entry name" value="SH3_Tf2-1"/>
    <property type="match status" value="1"/>
</dbReference>
<dbReference type="Pfam" id="PF00223">
    <property type="entry name" value="PsaA_PsaB"/>
    <property type="match status" value="1"/>
</dbReference>
<dbReference type="GO" id="GO:0015979">
    <property type="term" value="P:photosynthesis"/>
    <property type="evidence" value="ECO:0007669"/>
    <property type="project" value="InterPro"/>
</dbReference>
<name>A0AAF0V9E8_SOLVR</name>